<reference evidence="2" key="1">
    <citation type="submission" date="2016-04" db="EMBL/GenBank/DDBJ databases">
        <authorList>
            <person name="Nguyen H.D."/>
            <person name="Samba Siva P."/>
            <person name="Cullis J."/>
            <person name="Levesque C.A."/>
            <person name="Hambleton S."/>
        </authorList>
    </citation>
    <scope>NUCLEOTIDE SEQUENCE</scope>
    <source>
        <strain evidence="2">DAOMC 236426</strain>
    </source>
</reference>
<proteinExistence type="predicted"/>
<evidence type="ECO:0000256" key="1">
    <source>
        <dbReference type="SAM" id="MobiDB-lite"/>
    </source>
</evidence>
<protein>
    <submittedName>
        <fullName evidence="2">Uncharacterized protein</fullName>
    </submittedName>
</protein>
<dbReference type="EMBL" id="LWDE02002612">
    <property type="protein sequence ID" value="KAE8237214.1"/>
    <property type="molecule type" value="Genomic_DNA"/>
</dbReference>
<name>A0A8X7MIS4_9BASI</name>
<evidence type="ECO:0000313" key="3">
    <source>
        <dbReference type="Proteomes" id="UP000077684"/>
    </source>
</evidence>
<feature type="compositionally biased region" description="Low complexity" evidence="1">
    <location>
        <begin position="68"/>
        <end position="81"/>
    </location>
</feature>
<evidence type="ECO:0000313" key="2">
    <source>
        <dbReference type="EMBL" id="KAE8237214.1"/>
    </source>
</evidence>
<dbReference type="Proteomes" id="UP000077684">
    <property type="component" value="Unassembled WGS sequence"/>
</dbReference>
<organism evidence="2 3">
    <name type="scientific">Tilletia controversa</name>
    <name type="common">dwarf bunt fungus</name>
    <dbReference type="NCBI Taxonomy" id="13291"/>
    <lineage>
        <taxon>Eukaryota</taxon>
        <taxon>Fungi</taxon>
        <taxon>Dikarya</taxon>
        <taxon>Basidiomycota</taxon>
        <taxon>Ustilaginomycotina</taxon>
        <taxon>Exobasidiomycetes</taxon>
        <taxon>Tilletiales</taxon>
        <taxon>Tilletiaceae</taxon>
        <taxon>Tilletia</taxon>
    </lineage>
</organism>
<feature type="compositionally biased region" description="Polar residues" evidence="1">
    <location>
        <begin position="82"/>
        <end position="96"/>
    </location>
</feature>
<accession>A0A8X7MIS4</accession>
<reference evidence="2" key="2">
    <citation type="journal article" date="2019" name="IMA Fungus">
        <title>Genome sequencing and comparison of five Tilletia species to identify candidate genes for the detection of regulated species infecting wheat.</title>
        <authorList>
            <person name="Nguyen H.D.T."/>
            <person name="Sultana T."/>
            <person name="Kesanakurti P."/>
            <person name="Hambleton S."/>
        </authorList>
    </citation>
    <scope>NUCLEOTIDE SEQUENCE</scope>
    <source>
        <strain evidence="2">DAOMC 236426</strain>
    </source>
</reference>
<gene>
    <name evidence="2" type="ORF">A4X06_0g9301</name>
</gene>
<sequence length="103" mass="11396">MYETDMVMACSVAISAIAAKHRFVQRLRDRPFRTAYTTPRLSTAKRTTHSFAPYATLACRARLRPHASITPMSIPSPSSTSGRGQNWARPSSTTAQPRLEASE</sequence>
<keyword evidence="3" id="KW-1185">Reference proteome</keyword>
<dbReference type="AlphaFoldDB" id="A0A8X7MIS4"/>
<comment type="caution">
    <text evidence="2">The sequence shown here is derived from an EMBL/GenBank/DDBJ whole genome shotgun (WGS) entry which is preliminary data.</text>
</comment>
<feature type="region of interest" description="Disordered" evidence="1">
    <location>
        <begin position="68"/>
        <end position="103"/>
    </location>
</feature>